<dbReference type="AlphaFoldDB" id="X0VYT7"/>
<dbReference type="PANTHER" id="PTHR10790">
    <property type="entry name" value="TPR-DOMAIN CONTAINING PROTEIN"/>
    <property type="match status" value="1"/>
</dbReference>
<accession>X0VYT7</accession>
<feature type="transmembrane region" description="Helical" evidence="1">
    <location>
        <begin position="81"/>
        <end position="101"/>
    </location>
</feature>
<name>X0VYT7_9ZZZZ</name>
<proteinExistence type="predicted"/>
<protein>
    <submittedName>
        <fullName evidence="2">Uncharacterized protein</fullName>
    </submittedName>
</protein>
<sequence length="261" mass="28787">VEGRRGRETLFALVLAGTAALLWLGMEFFFLLTKDGQRANTVFRLGHQAWVILSVVGAFAVFTLAASWAEKRSQFTLGQAARMGSLALIGVVLAAGLVFPLTATFSRTEGFTTPQRLDGLEFLREAVPDEYWAVRWLNEEVSGTPVILEAPGLDYTDLGRVSSRTGLPTVIGRHDHEHEWRNFWDPLMERISDVETAYTTMNLAEAGAILDKYGVDYVYVGSLERLLYPQEALDKFSCLGEPVFSSPSVTVYRVSEGGAIG</sequence>
<evidence type="ECO:0000256" key="1">
    <source>
        <dbReference type="SAM" id="Phobius"/>
    </source>
</evidence>
<dbReference type="PANTHER" id="PTHR10790:SF51">
    <property type="entry name" value="TETRATRICOPEPTIDE REPEAT PROTEIN"/>
    <property type="match status" value="1"/>
</dbReference>
<feature type="transmembrane region" description="Helical" evidence="1">
    <location>
        <begin position="9"/>
        <end position="30"/>
    </location>
</feature>
<evidence type="ECO:0000313" key="2">
    <source>
        <dbReference type="EMBL" id="GAG16267.1"/>
    </source>
</evidence>
<keyword evidence="1" id="KW-0472">Membrane</keyword>
<dbReference type="EMBL" id="BARS01032585">
    <property type="protein sequence ID" value="GAG16267.1"/>
    <property type="molecule type" value="Genomic_DNA"/>
</dbReference>
<dbReference type="Pfam" id="PF10060">
    <property type="entry name" value="DUF2298"/>
    <property type="match status" value="1"/>
</dbReference>
<organism evidence="2">
    <name type="scientific">marine sediment metagenome</name>
    <dbReference type="NCBI Taxonomy" id="412755"/>
    <lineage>
        <taxon>unclassified sequences</taxon>
        <taxon>metagenomes</taxon>
        <taxon>ecological metagenomes</taxon>
    </lineage>
</organism>
<feature type="non-terminal residue" evidence="2">
    <location>
        <position position="1"/>
    </location>
</feature>
<comment type="caution">
    <text evidence="2">The sequence shown here is derived from an EMBL/GenBank/DDBJ whole genome shotgun (WGS) entry which is preliminary data.</text>
</comment>
<dbReference type="InterPro" id="IPR018746">
    <property type="entry name" value="DUF2298"/>
</dbReference>
<keyword evidence="1" id="KW-0812">Transmembrane</keyword>
<feature type="non-terminal residue" evidence="2">
    <location>
        <position position="261"/>
    </location>
</feature>
<gene>
    <name evidence="2" type="ORF">S01H1_50565</name>
</gene>
<reference evidence="2" key="1">
    <citation type="journal article" date="2014" name="Front. Microbiol.">
        <title>High frequency of phylogenetically diverse reductive dehalogenase-homologous genes in deep subseafloor sedimentary metagenomes.</title>
        <authorList>
            <person name="Kawai M."/>
            <person name="Futagami T."/>
            <person name="Toyoda A."/>
            <person name="Takaki Y."/>
            <person name="Nishi S."/>
            <person name="Hori S."/>
            <person name="Arai W."/>
            <person name="Tsubouchi T."/>
            <person name="Morono Y."/>
            <person name="Uchiyama I."/>
            <person name="Ito T."/>
            <person name="Fujiyama A."/>
            <person name="Inagaki F."/>
            <person name="Takami H."/>
        </authorList>
    </citation>
    <scope>NUCLEOTIDE SEQUENCE</scope>
    <source>
        <strain evidence="2">Expedition CK06-06</strain>
    </source>
</reference>
<feature type="transmembrane region" description="Helical" evidence="1">
    <location>
        <begin position="50"/>
        <end position="69"/>
    </location>
</feature>
<keyword evidence="1" id="KW-1133">Transmembrane helix</keyword>